<feature type="compositionally biased region" description="Basic and acidic residues" evidence="1">
    <location>
        <begin position="24"/>
        <end position="40"/>
    </location>
</feature>
<organism evidence="2">
    <name type="scientific">Corethron hystrix</name>
    <dbReference type="NCBI Taxonomy" id="216773"/>
    <lineage>
        <taxon>Eukaryota</taxon>
        <taxon>Sar</taxon>
        <taxon>Stramenopiles</taxon>
        <taxon>Ochrophyta</taxon>
        <taxon>Bacillariophyta</taxon>
        <taxon>Coscinodiscophyceae</taxon>
        <taxon>Corethrophycidae</taxon>
        <taxon>Corethrales</taxon>
        <taxon>Corethraceae</taxon>
        <taxon>Corethron</taxon>
    </lineage>
</organism>
<dbReference type="EMBL" id="HBFR01028778">
    <property type="protein sequence ID" value="CAD8893700.1"/>
    <property type="molecule type" value="Transcribed_RNA"/>
</dbReference>
<protein>
    <submittedName>
        <fullName evidence="2">Uncharacterized protein</fullName>
    </submittedName>
</protein>
<sequence>MKCIKIDIKRTRGKDIKQTSAQDETARDGTRRKETKRDDTGADDEPIAAKSTSSATHLGHPHAEIPHGIDERLHLHGIRRHHGLLRGNRGGRGAPLLGTDEEGNGRRRQDGSRRREERTPRQTPPTSDRRCFDRTAVVTNFFLARSGVWRKSCRGCVREQR</sequence>
<proteinExistence type="predicted"/>
<evidence type="ECO:0000256" key="1">
    <source>
        <dbReference type="SAM" id="MobiDB-lite"/>
    </source>
</evidence>
<evidence type="ECO:0000313" key="2">
    <source>
        <dbReference type="EMBL" id="CAD8893700.1"/>
    </source>
</evidence>
<reference evidence="2" key="1">
    <citation type="submission" date="2021-01" db="EMBL/GenBank/DDBJ databases">
        <authorList>
            <person name="Corre E."/>
            <person name="Pelletier E."/>
            <person name="Niang G."/>
            <person name="Scheremetjew M."/>
            <person name="Finn R."/>
            <person name="Kale V."/>
            <person name="Holt S."/>
            <person name="Cochrane G."/>
            <person name="Meng A."/>
            <person name="Brown T."/>
            <person name="Cohen L."/>
        </authorList>
    </citation>
    <scope>NUCLEOTIDE SEQUENCE</scope>
    <source>
        <strain evidence="2">308</strain>
    </source>
</reference>
<feature type="region of interest" description="Disordered" evidence="1">
    <location>
        <begin position="1"/>
        <end position="129"/>
    </location>
</feature>
<gene>
    <name evidence="2" type="ORF">CHYS00102_LOCUS20909</name>
</gene>
<feature type="compositionally biased region" description="Basic and acidic residues" evidence="1">
    <location>
        <begin position="61"/>
        <end position="74"/>
    </location>
</feature>
<name>A0A7S1BP14_9STRA</name>
<accession>A0A7S1BP14</accession>
<feature type="compositionally biased region" description="Basic and acidic residues" evidence="1">
    <location>
        <begin position="103"/>
        <end position="120"/>
    </location>
</feature>
<feature type="compositionally biased region" description="Basic residues" evidence="1">
    <location>
        <begin position="75"/>
        <end position="84"/>
    </location>
</feature>
<feature type="compositionally biased region" description="Basic and acidic residues" evidence="1">
    <location>
        <begin position="1"/>
        <end position="17"/>
    </location>
</feature>
<dbReference type="AlphaFoldDB" id="A0A7S1BP14"/>